<feature type="signal peptide" evidence="6">
    <location>
        <begin position="1"/>
        <end position="28"/>
    </location>
</feature>
<keyword evidence="9" id="KW-1185">Reference proteome</keyword>
<dbReference type="SUPFAM" id="SSF56925">
    <property type="entry name" value="OMPA-like"/>
    <property type="match status" value="1"/>
</dbReference>
<proteinExistence type="inferred from homology"/>
<keyword evidence="4" id="KW-0998">Cell outer membrane</keyword>
<reference evidence="8" key="1">
    <citation type="journal article" date="2014" name="Int. J. Syst. Evol. Microbiol.">
        <title>Complete genome sequence of Corynebacterium casei LMG S-19264T (=DSM 44701T), isolated from a smear-ripened cheese.</title>
        <authorList>
            <consortium name="US DOE Joint Genome Institute (JGI-PGF)"/>
            <person name="Walter F."/>
            <person name="Albersmeier A."/>
            <person name="Kalinowski J."/>
            <person name="Ruckert C."/>
        </authorList>
    </citation>
    <scope>NUCLEOTIDE SEQUENCE</scope>
    <source>
        <strain evidence="8">KCTC 42249</strain>
    </source>
</reference>
<accession>A0A8J3DLA0</accession>
<evidence type="ECO:0000256" key="6">
    <source>
        <dbReference type="SAM" id="SignalP"/>
    </source>
</evidence>
<evidence type="ECO:0000313" key="8">
    <source>
        <dbReference type="EMBL" id="GHD07134.1"/>
    </source>
</evidence>
<keyword evidence="2 6" id="KW-0732">Signal</keyword>
<evidence type="ECO:0000256" key="5">
    <source>
        <dbReference type="ARBA" id="ARBA00038306"/>
    </source>
</evidence>
<dbReference type="Proteomes" id="UP000630142">
    <property type="component" value="Unassembled WGS sequence"/>
</dbReference>
<dbReference type="InterPro" id="IPR051692">
    <property type="entry name" value="OMP-like"/>
</dbReference>
<dbReference type="Pfam" id="PF13505">
    <property type="entry name" value="OMP_b-brl"/>
    <property type="match status" value="1"/>
</dbReference>
<name>A0A8J3DLA0_9HYPH</name>
<sequence length="220" mass="22408">MNLTKKYGRSVAVLAGAAALFAAASAQAADVIMEEPPAPVAMETLPVASWAGAYAGAVASYGFEGRSNGLVGPEADTDGFAGSGFAGYNWQTNNLVYGVEGDVGYSGVDGSAGGQKVEGGLNGSIRARVGVAATDRVLIYGTAGGAAERVEVSNELGNDKQTLLGYTVGAGVDAKLTDQVFGRVEYRYTDLSDDTFNTGGFAQDVGTKDHKVSVGLGVKF</sequence>
<organism evidence="8 9">
    <name type="scientific">Tianweitania populi</name>
    <dbReference type="NCBI Taxonomy" id="1607949"/>
    <lineage>
        <taxon>Bacteria</taxon>
        <taxon>Pseudomonadati</taxon>
        <taxon>Pseudomonadota</taxon>
        <taxon>Alphaproteobacteria</taxon>
        <taxon>Hyphomicrobiales</taxon>
        <taxon>Phyllobacteriaceae</taxon>
        <taxon>Tianweitania</taxon>
    </lineage>
</organism>
<feature type="chain" id="PRO_5035234643" evidence="6">
    <location>
        <begin position="29"/>
        <end position="220"/>
    </location>
</feature>
<feature type="domain" description="Outer membrane protein beta-barrel" evidence="7">
    <location>
        <begin position="17"/>
        <end position="220"/>
    </location>
</feature>
<keyword evidence="3" id="KW-0472">Membrane</keyword>
<dbReference type="PANTHER" id="PTHR34001:SF3">
    <property type="entry name" value="BLL7405 PROTEIN"/>
    <property type="match status" value="1"/>
</dbReference>
<protein>
    <submittedName>
        <fullName evidence="8">Porin</fullName>
    </submittedName>
</protein>
<dbReference type="PANTHER" id="PTHR34001">
    <property type="entry name" value="BLL7405 PROTEIN"/>
    <property type="match status" value="1"/>
</dbReference>
<evidence type="ECO:0000256" key="2">
    <source>
        <dbReference type="ARBA" id="ARBA00022729"/>
    </source>
</evidence>
<comment type="subcellular location">
    <subcellularLocation>
        <location evidence="1">Cell outer membrane</location>
    </subcellularLocation>
</comment>
<dbReference type="Gene3D" id="2.40.160.20">
    <property type="match status" value="1"/>
</dbReference>
<dbReference type="RefSeq" id="WP_189501461.1">
    <property type="nucleotide sequence ID" value="NZ_BMZQ01000001.1"/>
</dbReference>
<evidence type="ECO:0000313" key="9">
    <source>
        <dbReference type="Proteomes" id="UP000630142"/>
    </source>
</evidence>
<evidence type="ECO:0000259" key="7">
    <source>
        <dbReference type="Pfam" id="PF13505"/>
    </source>
</evidence>
<reference evidence="8" key="2">
    <citation type="submission" date="2020-09" db="EMBL/GenBank/DDBJ databases">
        <authorList>
            <person name="Sun Q."/>
            <person name="Kim S."/>
        </authorList>
    </citation>
    <scope>NUCLEOTIDE SEQUENCE</scope>
    <source>
        <strain evidence="8">KCTC 42249</strain>
    </source>
</reference>
<comment type="similarity">
    <text evidence="5">Belongs to the Omp25/RopB family.</text>
</comment>
<dbReference type="InterPro" id="IPR027385">
    <property type="entry name" value="Beta-barrel_OMP"/>
</dbReference>
<evidence type="ECO:0000256" key="3">
    <source>
        <dbReference type="ARBA" id="ARBA00023136"/>
    </source>
</evidence>
<dbReference type="AlphaFoldDB" id="A0A8J3DLA0"/>
<dbReference type="GO" id="GO:0009279">
    <property type="term" value="C:cell outer membrane"/>
    <property type="evidence" value="ECO:0007669"/>
    <property type="project" value="UniProtKB-SubCell"/>
</dbReference>
<evidence type="ECO:0000256" key="1">
    <source>
        <dbReference type="ARBA" id="ARBA00004442"/>
    </source>
</evidence>
<dbReference type="InterPro" id="IPR011250">
    <property type="entry name" value="OMP/PagP_B-barrel"/>
</dbReference>
<evidence type="ECO:0000256" key="4">
    <source>
        <dbReference type="ARBA" id="ARBA00023237"/>
    </source>
</evidence>
<dbReference type="EMBL" id="BMZQ01000001">
    <property type="protein sequence ID" value="GHD07134.1"/>
    <property type="molecule type" value="Genomic_DNA"/>
</dbReference>
<comment type="caution">
    <text evidence="8">The sequence shown here is derived from an EMBL/GenBank/DDBJ whole genome shotgun (WGS) entry which is preliminary data.</text>
</comment>
<gene>
    <name evidence="8" type="ORF">GCM10016234_05250</name>
</gene>